<accession>A0A4Q2K912</accession>
<evidence type="ECO:0008006" key="8">
    <source>
        <dbReference type="Google" id="ProtNLM"/>
    </source>
</evidence>
<evidence type="ECO:0000313" key="6">
    <source>
        <dbReference type="EMBL" id="RXZ61158.1"/>
    </source>
</evidence>
<dbReference type="Proteomes" id="UP000291269">
    <property type="component" value="Unassembled WGS sequence"/>
</dbReference>
<evidence type="ECO:0000256" key="4">
    <source>
        <dbReference type="ARBA" id="ARBA00023136"/>
    </source>
</evidence>
<comment type="subcellular location">
    <subcellularLocation>
        <location evidence="1">Membrane</location>
        <topology evidence="1">Multi-pass membrane protein</topology>
    </subcellularLocation>
</comment>
<feature type="transmembrane region" description="Helical" evidence="5">
    <location>
        <begin position="29"/>
        <end position="53"/>
    </location>
</feature>
<gene>
    <name evidence="6" type="ORF">ESZ91_01880</name>
</gene>
<proteinExistence type="predicted"/>
<dbReference type="RefSeq" id="WP_129223564.1">
    <property type="nucleotide sequence ID" value="NZ_SDOZ01000002.1"/>
</dbReference>
<keyword evidence="7" id="KW-1185">Reference proteome</keyword>
<name>A0A4Q2K912_9FIRM</name>
<dbReference type="Pfam" id="PF02674">
    <property type="entry name" value="Colicin_V"/>
    <property type="match status" value="1"/>
</dbReference>
<dbReference type="AlphaFoldDB" id="A0A4Q2K912"/>
<dbReference type="EMBL" id="SDOZ01000002">
    <property type="protein sequence ID" value="RXZ61158.1"/>
    <property type="molecule type" value="Genomic_DNA"/>
</dbReference>
<dbReference type="GO" id="GO:0016020">
    <property type="term" value="C:membrane"/>
    <property type="evidence" value="ECO:0007669"/>
    <property type="project" value="UniProtKB-SubCell"/>
</dbReference>
<evidence type="ECO:0000256" key="2">
    <source>
        <dbReference type="ARBA" id="ARBA00022692"/>
    </source>
</evidence>
<dbReference type="InterPro" id="IPR003825">
    <property type="entry name" value="Colicin-V_CvpA"/>
</dbReference>
<keyword evidence="2 5" id="KW-0812">Transmembrane</keyword>
<organism evidence="6 7">
    <name type="scientific">Candidatus Borkfalkia ceftriaxoniphila</name>
    <dbReference type="NCBI Taxonomy" id="2508949"/>
    <lineage>
        <taxon>Bacteria</taxon>
        <taxon>Bacillati</taxon>
        <taxon>Bacillota</taxon>
        <taxon>Clostridia</taxon>
        <taxon>Christensenellales</taxon>
        <taxon>Christensenellaceae</taxon>
        <taxon>Candidatus Borkfalkia</taxon>
    </lineage>
</organism>
<keyword evidence="4 5" id="KW-0472">Membrane</keyword>
<reference evidence="6 7" key="1">
    <citation type="journal article" date="2019" name="Gut">
        <title>Antibiotics-induced monodominance of a novel gut bacterial order.</title>
        <authorList>
            <person name="Hildebrand F."/>
            <person name="Moitinho-Silva L."/>
            <person name="Blasche S."/>
            <person name="Jahn M.T."/>
            <person name="Gossmann T.I."/>
            <person name="Heuerta-Cepas J."/>
            <person name="Hercog R."/>
            <person name="Luetge M."/>
            <person name="Bahram M."/>
            <person name="Pryszlak A."/>
            <person name="Alves R.J."/>
            <person name="Waszak S.M."/>
            <person name="Zhu A."/>
            <person name="Ye L."/>
            <person name="Costea P.I."/>
            <person name="Aalvink S."/>
            <person name="Belzer C."/>
            <person name="Forslund S.K."/>
            <person name="Sunagawa S."/>
            <person name="Hentschel U."/>
            <person name="Merten C."/>
            <person name="Patil K.R."/>
            <person name="Benes V."/>
            <person name="Bork P."/>
        </authorList>
    </citation>
    <scope>NUCLEOTIDE SEQUENCE [LARGE SCALE GENOMIC DNA]</scope>
    <source>
        <strain evidence="6 7">HDS1380</strain>
    </source>
</reference>
<evidence type="ECO:0000256" key="3">
    <source>
        <dbReference type="ARBA" id="ARBA00022989"/>
    </source>
</evidence>
<keyword evidence="3 5" id="KW-1133">Transmembrane helix</keyword>
<feature type="transmembrane region" description="Helical" evidence="5">
    <location>
        <begin position="127"/>
        <end position="150"/>
    </location>
</feature>
<evidence type="ECO:0000313" key="7">
    <source>
        <dbReference type="Proteomes" id="UP000291269"/>
    </source>
</evidence>
<comment type="caution">
    <text evidence="6">The sequence shown here is derived from an EMBL/GenBank/DDBJ whole genome shotgun (WGS) entry which is preliminary data.</text>
</comment>
<evidence type="ECO:0000256" key="1">
    <source>
        <dbReference type="ARBA" id="ARBA00004141"/>
    </source>
</evidence>
<sequence length="196" mass="21893">MSIIIDVILCLLAVLVFFLGYRKGFLQKAWWLVDLVVIILLFMMLSPTILKWIEANTAWKNSLVDWIGSFTGSVPQIQPESVAYFILKAGICLALGIVVVIIMLIVKFLLKKLITLKVFEIIDKILGGVYSVAVMTLILLVIGGVLGTFVNFAPIQSLSDTFSQTYMAKYLFGENLLQGFFDKYLPFGTWIAGIVK</sequence>
<evidence type="ECO:0000256" key="5">
    <source>
        <dbReference type="SAM" id="Phobius"/>
    </source>
</evidence>
<dbReference type="GO" id="GO:0009403">
    <property type="term" value="P:toxin biosynthetic process"/>
    <property type="evidence" value="ECO:0007669"/>
    <property type="project" value="InterPro"/>
</dbReference>
<feature type="transmembrane region" description="Helical" evidence="5">
    <location>
        <begin position="82"/>
        <end position="106"/>
    </location>
</feature>
<feature type="transmembrane region" description="Helical" evidence="5">
    <location>
        <begin position="6"/>
        <end position="22"/>
    </location>
</feature>
<protein>
    <recommendedName>
        <fullName evidence="8">CvpA family protein</fullName>
    </recommendedName>
</protein>